<name>A0A2L2XEP0_9FIRM</name>
<gene>
    <name evidence="4" type="ORF">DCCM_0485</name>
</gene>
<dbReference type="Pfam" id="PF00908">
    <property type="entry name" value="dTDP_sugar_isom"/>
    <property type="match status" value="1"/>
</dbReference>
<evidence type="ECO:0000313" key="5">
    <source>
        <dbReference type="Proteomes" id="UP000239549"/>
    </source>
</evidence>
<comment type="pathway">
    <text evidence="3">Carbohydrate biosynthesis; dTDP-L-rhamnose biosynthesis.</text>
</comment>
<reference evidence="5" key="1">
    <citation type="submission" date="2018-02" db="EMBL/GenBank/DDBJ databases">
        <title>Genome sequence of Desulfocucumis palustris strain NAW-5.</title>
        <authorList>
            <person name="Watanabe M."/>
            <person name="Kojima H."/>
            <person name="Fukui M."/>
        </authorList>
    </citation>
    <scope>NUCLEOTIDE SEQUENCE [LARGE SCALE GENOMIC DNA]</scope>
    <source>
        <strain evidence="5">NAW-5</strain>
    </source>
</reference>
<dbReference type="RefSeq" id="WP_104370837.1">
    <property type="nucleotide sequence ID" value="NZ_BFAV01000019.1"/>
</dbReference>
<comment type="subunit">
    <text evidence="3">Homodimer.</text>
</comment>
<keyword evidence="3" id="KW-0413">Isomerase</keyword>
<comment type="similarity">
    <text evidence="3">Belongs to the dTDP-4-dehydrorhamnose 3,5-epimerase family.</text>
</comment>
<evidence type="ECO:0000313" key="4">
    <source>
        <dbReference type="EMBL" id="GBF32291.1"/>
    </source>
</evidence>
<dbReference type="GO" id="GO:0008830">
    <property type="term" value="F:dTDP-4-dehydrorhamnose 3,5-epimerase activity"/>
    <property type="evidence" value="ECO:0007669"/>
    <property type="project" value="UniProtKB-UniRule"/>
</dbReference>
<dbReference type="Gene3D" id="2.60.120.10">
    <property type="entry name" value="Jelly Rolls"/>
    <property type="match status" value="1"/>
</dbReference>
<dbReference type="SUPFAM" id="SSF51182">
    <property type="entry name" value="RmlC-like cupins"/>
    <property type="match status" value="1"/>
</dbReference>
<feature type="site" description="Participates in a stacking interaction with the thymidine ring of dTDP-4-oxo-6-deoxyglucose" evidence="2">
    <location>
        <position position="138"/>
    </location>
</feature>
<dbReference type="InterPro" id="IPR011051">
    <property type="entry name" value="RmlC_Cupin_sf"/>
</dbReference>
<sequence>MIFKETVLKGAYIIEIERIEDNRGFFARSWCLQEFIAHGLNSKLAQCNISFNKKKGTLRGMHYQTAPYEEAKIVRCTSGSIYDVIIDLRSYSKTFKQWLAVELSSENFKMLYIPEGFAHGFQTLEDDTEVLYFMTEFYHSECARGLRWDDPAFGIKWPYFLDRVISYKDANYPLWNDLIIKGEI</sequence>
<keyword evidence="5" id="KW-1185">Reference proteome</keyword>
<dbReference type="GO" id="GO:0019305">
    <property type="term" value="P:dTDP-rhamnose biosynthetic process"/>
    <property type="evidence" value="ECO:0007669"/>
    <property type="project" value="UniProtKB-UniRule"/>
</dbReference>
<dbReference type="EC" id="5.1.3.13" evidence="3"/>
<dbReference type="InterPro" id="IPR014710">
    <property type="entry name" value="RmlC-like_jellyroll"/>
</dbReference>
<protein>
    <recommendedName>
        <fullName evidence="3">dTDP-4-dehydrorhamnose 3,5-epimerase</fullName>
        <ecNumber evidence="3">5.1.3.13</ecNumber>
    </recommendedName>
    <alternativeName>
        <fullName evidence="3">Thymidine diphospho-4-keto-rhamnose 3,5-epimerase</fullName>
    </alternativeName>
</protein>
<comment type="caution">
    <text evidence="4">The sequence shown here is derived from an EMBL/GenBank/DDBJ whole genome shotgun (WGS) entry which is preliminary data.</text>
</comment>
<dbReference type="PANTHER" id="PTHR21047">
    <property type="entry name" value="DTDP-6-DEOXY-D-GLUCOSE-3,5 EPIMERASE"/>
    <property type="match status" value="1"/>
</dbReference>
<dbReference type="Proteomes" id="UP000239549">
    <property type="component" value="Unassembled WGS sequence"/>
</dbReference>
<dbReference type="UniPathway" id="UPA00124"/>
<feature type="active site" description="Proton donor" evidence="1">
    <location>
        <position position="132"/>
    </location>
</feature>
<dbReference type="PANTHER" id="PTHR21047:SF2">
    <property type="entry name" value="THYMIDINE DIPHOSPHO-4-KETO-RHAMNOSE 3,5-EPIMERASE"/>
    <property type="match status" value="1"/>
</dbReference>
<dbReference type="InterPro" id="IPR000888">
    <property type="entry name" value="RmlC-like"/>
</dbReference>
<dbReference type="OrthoDB" id="9800680at2"/>
<evidence type="ECO:0000256" key="1">
    <source>
        <dbReference type="PIRSR" id="PIRSR600888-1"/>
    </source>
</evidence>
<feature type="active site" description="Proton acceptor" evidence="1">
    <location>
        <position position="62"/>
    </location>
</feature>
<evidence type="ECO:0000256" key="2">
    <source>
        <dbReference type="PIRSR" id="PIRSR600888-3"/>
    </source>
</evidence>
<dbReference type="NCBIfam" id="TIGR01221">
    <property type="entry name" value="rmlC"/>
    <property type="match status" value="1"/>
</dbReference>
<dbReference type="GO" id="GO:0000271">
    <property type="term" value="P:polysaccharide biosynthetic process"/>
    <property type="evidence" value="ECO:0007669"/>
    <property type="project" value="TreeGrafter"/>
</dbReference>
<comment type="catalytic activity">
    <reaction evidence="3">
        <text>dTDP-4-dehydro-6-deoxy-alpha-D-glucose = dTDP-4-dehydro-beta-L-rhamnose</text>
        <dbReference type="Rhea" id="RHEA:16969"/>
        <dbReference type="ChEBI" id="CHEBI:57649"/>
        <dbReference type="ChEBI" id="CHEBI:62830"/>
        <dbReference type="EC" id="5.1.3.13"/>
    </reaction>
</comment>
<accession>A0A2L2XEP0</accession>
<dbReference type="GO" id="GO:0005829">
    <property type="term" value="C:cytosol"/>
    <property type="evidence" value="ECO:0007669"/>
    <property type="project" value="TreeGrafter"/>
</dbReference>
<dbReference type="CDD" id="cd00438">
    <property type="entry name" value="cupin_RmlC"/>
    <property type="match status" value="1"/>
</dbReference>
<proteinExistence type="inferred from homology"/>
<evidence type="ECO:0000256" key="3">
    <source>
        <dbReference type="RuleBase" id="RU364069"/>
    </source>
</evidence>
<organism evidence="4 5">
    <name type="scientific">Desulfocucumis palustris</name>
    <dbReference type="NCBI Taxonomy" id="1898651"/>
    <lineage>
        <taxon>Bacteria</taxon>
        <taxon>Bacillati</taxon>
        <taxon>Bacillota</taxon>
        <taxon>Clostridia</taxon>
        <taxon>Eubacteriales</taxon>
        <taxon>Desulfocucumaceae</taxon>
        <taxon>Desulfocucumis</taxon>
    </lineage>
</organism>
<dbReference type="AlphaFoldDB" id="A0A2L2XEP0"/>
<dbReference type="EMBL" id="BFAV01000019">
    <property type="protein sequence ID" value="GBF32291.1"/>
    <property type="molecule type" value="Genomic_DNA"/>
</dbReference>
<comment type="function">
    <text evidence="3">Catalyzes the epimerization of the C3' and C5'positions of dTDP-6-deoxy-D-xylo-4-hexulose, forming dTDP-6-deoxy-L-lyxo-4-hexulose.</text>
</comment>